<dbReference type="EMBL" id="DNAN01000224">
    <property type="protein sequence ID" value="HAW75376.1"/>
    <property type="molecule type" value="Genomic_DNA"/>
</dbReference>
<name>A0A350P259_9ALTE</name>
<sequence length="82" mass="9609">MTDSCSYHLKKGDSVQWSEGNRQYDIFCGTDRLWKSRAFGIILDSQWMKPHGEKEARPVRHKILWQNGDVTWDSIVEIESLP</sequence>
<proteinExistence type="predicted"/>
<comment type="caution">
    <text evidence="1">The sequence shown here is derived from an EMBL/GenBank/DDBJ whole genome shotgun (WGS) entry which is preliminary data.</text>
</comment>
<dbReference type="Proteomes" id="UP000263517">
    <property type="component" value="Unassembled WGS sequence"/>
</dbReference>
<organism evidence="1 2">
    <name type="scientific">Alteromonas australica</name>
    <dbReference type="NCBI Taxonomy" id="589873"/>
    <lineage>
        <taxon>Bacteria</taxon>
        <taxon>Pseudomonadati</taxon>
        <taxon>Pseudomonadota</taxon>
        <taxon>Gammaproteobacteria</taxon>
        <taxon>Alteromonadales</taxon>
        <taxon>Alteromonadaceae</taxon>
        <taxon>Alteromonas/Salinimonas group</taxon>
        <taxon>Alteromonas</taxon>
    </lineage>
</organism>
<protein>
    <submittedName>
        <fullName evidence="1">Uncharacterized protein</fullName>
    </submittedName>
</protein>
<evidence type="ECO:0000313" key="2">
    <source>
        <dbReference type="Proteomes" id="UP000263517"/>
    </source>
</evidence>
<gene>
    <name evidence="1" type="ORF">DCW74_06530</name>
</gene>
<accession>A0A350P259</accession>
<evidence type="ECO:0000313" key="1">
    <source>
        <dbReference type="EMBL" id="HAW75376.1"/>
    </source>
</evidence>
<reference evidence="1 2" key="1">
    <citation type="journal article" date="2018" name="Nat. Biotechnol.">
        <title>A standardized bacterial taxonomy based on genome phylogeny substantially revises the tree of life.</title>
        <authorList>
            <person name="Parks D.H."/>
            <person name="Chuvochina M."/>
            <person name="Waite D.W."/>
            <person name="Rinke C."/>
            <person name="Skarshewski A."/>
            <person name="Chaumeil P.A."/>
            <person name="Hugenholtz P."/>
        </authorList>
    </citation>
    <scope>NUCLEOTIDE SEQUENCE [LARGE SCALE GENOMIC DNA]</scope>
    <source>
        <strain evidence="1">UBA11978</strain>
    </source>
</reference>
<dbReference type="AlphaFoldDB" id="A0A350P259"/>